<dbReference type="GO" id="GO:0009435">
    <property type="term" value="P:NAD+ biosynthetic process"/>
    <property type="evidence" value="ECO:0007669"/>
    <property type="project" value="TreeGrafter"/>
</dbReference>
<evidence type="ECO:0000259" key="2">
    <source>
        <dbReference type="Pfam" id="PF01467"/>
    </source>
</evidence>
<dbReference type="PANTHER" id="PTHR12039:SF0">
    <property type="entry name" value="NICOTINAMIDE-NUCLEOTIDE ADENYLYLTRANSFERASE"/>
    <property type="match status" value="1"/>
</dbReference>
<dbReference type="KEGG" id="sre:PTSG_03332"/>
<dbReference type="Gene3D" id="3.40.50.620">
    <property type="entry name" value="HUPs"/>
    <property type="match status" value="1"/>
</dbReference>
<dbReference type="STRING" id="946362.F2U4V5"/>
<feature type="domain" description="Cytidyltransferase-like" evidence="2">
    <location>
        <begin position="72"/>
        <end position="235"/>
    </location>
</feature>
<dbReference type="GeneID" id="16076493"/>
<accession>F2U4V5</accession>
<name>F2U4V5_SALR5</name>
<sequence>MSAGDKWGLRQVLAQVRRVEAEGDGNDGCCCGGGDDGDGDAAQRQQSGRGRRSGSGRGRGQAKKKQYALLLMTGSLNPIHAGHIHMMYAAREKLQAVGFHVVHGWISPSHDLYVQMKARRKDFPWMTSRLRVHLTRLALESHPWLSCGTWESEVEGWWPNFPEVACNLKESVKETLIPEEADLGARITVFYVAGQDHVERAGLNLGMKPFGIGLVCVTRGRERADIRDRPRNLFWVASTPEHHRRRSSTVVRQHLLARKAIGRHVPPVCKDELTREPLLSIFTHGHFDEDLTHACEAEYFRQYEQRMRQRQQLQLDVGDERLDDDDEFYFDEEEEREYERPDARQDTRLLLSPGHGTSADEHGSADSGQSVEDGVGNDEDEEEEEEEEEEGSAETVAELQLTHLMV</sequence>
<dbReference type="RefSeq" id="XP_004995907.1">
    <property type="nucleotide sequence ID" value="XM_004995850.1"/>
</dbReference>
<dbReference type="Pfam" id="PF01467">
    <property type="entry name" value="CTP_transf_like"/>
    <property type="match status" value="1"/>
</dbReference>
<organism evidence="4">
    <name type="scientific">Salpingoeca rosetta (strain ATCC 50818 / BSB-021)</name>
    <dbReference type="NCBI Taxonomy" id="946362"/>
    <lineage>
        <taxon>Eukaryota</taxon>
        <taxon>Choanoflagellata</taxon>
        <taxon>Craspedida</taxon>
        <taxon>Salpingoecidae</taxon>
        <taxon>Salpingoeca</taxon>
    </lineage>
</organism>
<evidence type="ECO:0000313" key="4">
    <source>
        <dbReference type="Proteomes" id="UP000007799"/>
    </source>
</evidence>
<feature type="compositionally biased region" description="Basic residues" evidence="1">
    <location>
        <begin position="49"/>
        <end position="62"/>
    </location>
</feature>
<evidence type="ECO:0000256" key="1">
    <source>
        <dbReference type="SAM" id="MobiDB-lite"/>
    </source>
</evidence>
<dbReference type="OrthoDB" id="422187at2759"/>
<dbReference type="GO" id="GO:0000309">
    <property type="term" value="F:nicotinamide-nucleotide adenylyltransferase activity"/>
    <property type="evidence" value="ECO:0007669"/>
    <property type="project" value="TreeGrafter"/>
</dbReference>
<dbReference type="InterPro" id="IPR004821">
    <property type="entry name" value="Cyt_trans-like"/>
</dbReference>
<dbReference type="InterPro" id="IPR014729">
    <property type="entry name" value="Rossmann-like_a/b/a_fold"/>
</dbReference>
<gene>
    <name evidence="3" type="ORF">PTSG_03332</name>
</gene>
<dbReference type="AlphaFoldDB" id="F2U4V5"/>
<feature type="compositionally biased region" description="Basic and acidic residues" evidence="1">
    <location>
        <begin position="337"/>
        <end position="347"/>
    </location>
</feature>
<dbReference type="PANTHER" id="PTHR12039">
    <property type="entry name" value="NICOTINAMIDE MONONUCLEOTIDE ADENYLYLTRANSFERASE"/>
    <property type="match status" value="1"/>
</dbReference>
<dbReference type="EMBL" id="GL832961">
    <property type="protein sequence ID" value="EGD82671.1"/>
    <property type="molecule type" value="Genomic_DNA"/>
</dbReference>
<keyword evidence="4" id="KW-1185">Reference proteome</keyword>
<feature type="compositionally biased region" description="Acidic residues" evidence="1">
    <location>
        <begin position="375"/>
        <end position="392"/>
    </location>
</feature>
<feature type="region of interest" description="Disordered" evidence="1">
    <location>
        <begin position="37"/>
        <end position="62"/>
    </location>
</feature>
<evidence type="ECO:0000313" key="3">
    <source>
        <dbReference type="EMBL" id="EGD82671.1"/>
    </source>
</evidence>
<dbReference type="Proteomes" id="UP000007799">
    <property type="component" value="Unassembled WGS sequence"/>
</dbReference>
<reference evidence="3" key="1">
    <citation type="submission" date="2009-08" db="EMBL/GenBank/DDBJ databases">
        <title>Annotation of Salpingoeca rosetta.</title>
        <authorList>
            <consortium name="The Broad Institute Genome Sequencing Platform"/>
            <person name="Russ C."/>
            <person name="Cuomo C."/>
            <person name="Burger G."/>
            <person name="Gray M.W."/>
            <person name="Holland P.W.H."/>
            <person name="King N."/>
            <person name="Lang F.B.F."/>
            <person name="Roger A.J."/>
            <person name="Ruiz-Trillo I."/>
            <person name="Young S.K."/>
            <person name="Zeng Q."/>
            <person name="Gargeya S."/>
            <person name="Alvarado L."/>
            <person name="Berlin A."/>
            <person name="Chapman S.B."/>
            <person name="Chen Z."/>
            <person name="Freedman E."/>
            <person name="Gellesch M."/>
            <person name="Goldberg J."/>
            <person name="Griggs A."/>
            <person name="Gujja S."/>
            <person name="Heilman E."/>
            <person name="Heiman D."/>
            <person name="Howarth C."/>
            <person name="Mehta T."/>
            <person name="Neiman D."/>
            <person name="Pearson M."/>
            <person name="Roberts A."/>
            <person name="Saif S."/>
            <person name="Shea T."/>
            <person name="Shenoy N."/>
            <person name="Sisk P."/>
            <person name="Stolte C."/>
            <person name="Sykes S."/>
            <person name="White J."/>
            <person name="Yandava C."/>
            <person name="Haas B."/>
            <person name="Nusbaum C."/>
            <person name="Birren B."/>
        </authorList>
    </citation>
    <scope>NUCLEOTIDE SEQUENCE [LARGE SCALE GENOMIC DNA]</scope>
    <source>
        <strain evidence="3">ATCC 50818</strain>
    </source>
</reference>
<dbReference type="SUPFAM" id="SSF52374">
    <property type="entry name" value="Nucleotidylyl transferase"/>
    <property type="match status" value="1"/>
</dbReference>
<feature type="compositionally biased region" description="Acidic residues" evidence="1">
    <location>
        <begin position="321"/>
        <end position="336"/>
    </location>
</feature>
<protein>
    <recommendedName>
        <fullName evidence="2">Cytidyltransferase-like domain-containing protein</fullName>
    </recommendedName>
</protein>
<feature type="region of interest" description="Disordered" evidence="1">
    <location>
        <begin position="314"/>
        <end position="406"/>
    </location>
</feature>
<dbReference type="GO" id="GO:0004515">
    <property type="term" value="F:nicotinate-nucleotide adenylyltransferase activity"/>
    <property type="evidence" value="ECO:0007669"/>
    <property type="project" value="TreeGrafter"/>
</dbReference>
<proteinExistence type="predicted"/>
<dbReference type="InterPro" id="IPR051182">
    <property type="entry name" value="Euk_NMN_adenylyltrnsfrase"/>
</dbReference>
<dbReference type="InParanoid" id="F2U4V5"/>